<feature type="domain" description="PH" evidence="3">
    <location>
        <begin position="286"/>
        <end position="397"/>
    </location>
</feature>
<dbReference type="Proteomes" id="UP001165060">
    <property type="component" value="Unassembled WGS sequence"/>
</dbReference>
<evidence type="ECO:0000256" key="2">
    <source>
        <dbReference type="SAM" id="Phobius"/>
    </source>
</evidence>
<gene>
    <name evidence="4" type="ORF">TeGR_g9808</name>
</gene>
<sequence>MLSAENVALENRAIRLMLQIREKELNYITNKYNAMGTQAALVGGFCITSLTSLSIDADTPGNPLVRWLFFVFSAISLSGSLSCILNATFVTVWGPGLALRGPRGSMAKAYYGMVYEQKQIFTSFVLGIFFFALQSVVAFWIIDADVKELDYYSMCATVIMVVGGAYTYYALRRMHQRFHAMSPDEMNLRPSLPFVQEMSGQASVLDGEDGAIHKHNKRQQQQQQGGGGGAGRGAGAGGAGAGKGKGDEFAQKLKNFSMLGGGLTDDELRASVSKPPKAAKGDDAIPTDFHGYLQKKSNLKGGLQYLHGDPFKSRFFVLAEGKLVYYNTEEEWRQGKAPRNEASPINMGAYEVMVNPKDYEWGFMLESIGGVERDWEFRADSEKMRLAWIKVLLKASLSGGYSGLGSDMAMLASGSLAEDDRM</sequence>
<protein>
    <recommendedName>
        <fullName evidence="3">PH domain-containing protein</fullName>
    </recommendedName>
</protein>
<keyword evidence="5" id="KW-1185">Reference proteome</keyword>
<name>A0ABQ6N2D9_9STRA</name>
<dbReference type="EMBL" id="BRYB01002063">
    <property type="protein sequence ID" value="GMI39027.1"/>
    <property type="molecule type" value="Genomic_DNA"/>
</dbReference>
<feature type="transmembrane region" description="Helical" evidence="2">
    <location>
        <begin position="32"/>
        <end position="55"/>
    </location>
</feature>
<dbReference type="Pfam" id="PF00169">
    <property type="entry name" value="PH"/>
    <property type="match status" value="1"/>
</dbReference>
<keyword evidence="2" id="KW-0472">Membrane</keyword>
<feature type="transmembrane region" description="Helical" evidence="2">
    <location>
        <begin position="151"/>
        <end position="171"/>
    </location>
</feature>
<evidence type="ECO:0000313" key="4">
    <source>
        <dbReference type="EMBL" id="GMI39027.1"/>
    </source>
</evidence>
<accession>A0ABQ6N2D9</accession>
<dbReference type="InterPro" id="IPR001849">
    <property type="entry name" value="PH_domain"/>
</dbReference>
<evidence type="ECO:0000313" key="5">
    <source>
        <dbReference type="Proteomes" id="UP001165060"/>
    </source>
</evidence>
<organism evidence="4 5">
    <name type="scientific">Tetraparma gracilis</name>
    <dbReference type="NCBI Taxonomy" id="2962635"/>
    <lineage>
        <taxon>Eukaryota</taxon>
        <taxon>Sar</taxon>
        <taxon>Stramenopiles</taxon>
        <taxon>Ochrophyta</taxon>
        <taxon>Bolidophyceae</taxon>
        <taxon>Parmales</taxon>
        <taxon>Triparmaceae</taxon>
        <taxon>Tetraparma</taxon>
    </lineage>
</organism>
<comment type="caution">
    <text evidence="4">The sequence shown here is derived from an EMBL/GenBank/DDBJ whole genome shotgun (WGS) entry which is preliminary data.</text>
</comment>
<keyword evidence="2" id="KW-0812">Transmembrane</keyword>
<feature type="transmembrane region" description="Helical" evidence="2">
    <location>
        <begin position="120"/>
        <end position="139"/>
    </location>
</feature>
<dbReference type="PROSITE" id="PS50003">
    <property type="entry name" value="PH_DOMAIN"/>
    <property type="match status" value="1"/>
</dbReference>
<dbReference type="InterPro" id="IPR011993">
    <property type="entry name" value="PH-like_dom_sf"/>
</dbReference>
<dbReference type="Gene3D" id="2.30.29.30">
    <property type="entry name" value="Pleckstrin-homology domain (PH domain)/Phosphotyrosine-binding domain (PTB)"/>
    <property type="match status" value="1"/>
</dbReference>
<dbReference type="SUPFAM" id="SSF50729">
    <property type="entry name" value="PH domain-like"/>
    <property type="match status" value="1"/>
</dbReference>
<dbReference type="SMART" id="SM00233">
    <property type="entry name" value="PH"/>
    <property type="match status" value="1"/>
</dbReference>
<feature type="transmembrane region" description="Helical" evidence="2">
    <location>
        <begin position="67"/>
        <end position="99"/>
    </location>
</feature>
<keyword evidence="2" id="KW-1133">Transmembrane helix</keyword>
<evidence type="ECO:0000259" key="3">
    <source>
        <dbReference type="PROSITE" id="PS50003"/>
    </source>
</evidence>
<feature type="region of interest" description="Disordered" evidence="1">
    <location>
        <begin position="213"/>
        <end position="245"/>
    </location>
</feature>
<feature type="compositionally biased region" description="Gly residues" evidence="1">
    <location>
        <begin position="224"/>
        <end position="243"/>
    </location>
</feature>
<proteinExistence type="predicted"/>
<evidence type="ECO:0000256" key="1">
    <source>
        <dbReference type="SAM" id="MobiDB-lite"/>
    </source>
</evidence>
<reference evidence="4 5" key="1">
    <citation type="journal article" date="2023" name="Commun. Biol.">
        <title>Genome analysis of Parmales, the sister group of diatoms, reveals the evolutionary specialization of diatoms from phago-mixotrophs to photoautotrophs.</title>
        <authorList>
            <person name="Ban H."/>
            <person name="Sato S."/>
            <person name="Yoshikawa S."/>
            <person name="Yamada K."/>
            <person name="Nakamura Y."/>
            <person name="Ichinomiya M."/>
            <person name="Sato N."/>
            <person name="Blanc-Mathieu R."/>
            <person name="Endo H."/>
            <person name="Kuwata A."/>
            <person name="Ogata H."/>
        </authorList>
    </citation>
    <scope>NUCLEOTIDE SEQUENCE [LARGE SCALE GENOMIC DNA]</scope>
</reference>